<gene>
    <name evidence="10" type="ORF">NVS88_16045</name>
</gene>
<feature type="domain" description="Histidine kinase" evidence="9">
    <location>
        <begin position="400"/>
        <end position="612"/>
    </location>
</feature>
<dbReference type="Proteomes" id="UP001152755">
    <property type="component" value="Unassembled WGS sequence"/>
</dbReference>
<feature type="compositionally biased region" description="Pro residues" evidence="7">
    <location>
        <begin position="698"/>
        <end position="711"/>
    </location>
</feature>
<proteinExistence type="predicted"/>
<feature type="region of interest" description="Disordered" evidence="7">
    <location>
        <begin position="641"/>
        <end position="1042"/>
    </location>
</feature>
<evidence type="ECO:0000256" key="2">
    <source>
        <dbReference type="ARBA" id="ARBA00012438"/>
    </source>
</evidence>
<dbReference type="GO" id="GO:0005524">
    <property type="term" value="F:ATP binding"/>
    <property type="evidence" value="ECO:0007669"/>
    <property type="project" value="UniProtKB-KW"/>
</dbReference>
<feature type="compositionally biased region" description="Basic and acidic residues" evidence="7">
    <location>
        <begin position="959"/>
        <end position="972"/>
    </location>
</feature>
<evidence type="ECO:0000313" key="10">
    <source>
        <dbReference type="EMBL" id="MDG3016072.1"/>
    </source>
</evidence>
<evidence type="ECO:0000256" key="6">
    <source>
        <dbReference type="ARBA" id="ARBA00023012"/>
    </source>
</evidence>
<feature type="compositionally biased region" description="Pro residues" evidence="7">
    <location>
        <begin position="813"/>
        <end position="834"/>
    </location>
</feature>
<evidence type="ECO:0000259" key="9">
    <source>
        <dbReference type="PROSITE" id="PS50109"/>
    </source>
</evidence>
<evidence type="ECO:0000256" key="8">
    <source>
        <dbReference type="SAM" id="Phobius"/>
    </source>
</evidence>
<dbReference type="RefSeq" id="WP_332520371.1">
    <property type="nucleotide sequence ID" value="NZ_JANRHA010000011.1"/>
</dbReference>
<sequence>MRDVSSRRWRLPSLENWGVRWKVTAVLAVPLIVAMVFGALRVQSELSDAVHYSSAADQMVEIPPIVALEAAVGTVLPAQASGTLSRDDMATFDAAIADMTKTAHSPDLAAPVAAELGKALTAAEALRTQVQGGITDAAALGENANTSRSSLVNAADAILSPIDDHDIQAAKTKLIDTWLAQRRLSDEAMTMVQYLGNINTPPTHYASVTGAEQALLDTLTRDYPADDQNLATLHDALNQRMRMFEQGIASKQLPVLEERQSLLESLATYHGMVKQATDEITQGVQAKAIATRSAALRDAAIVLGTLLAAMVLALLVSRSLVSPIRRLRHGALQVARRDLPDAIDRIKVGDTVDEFNAVPVYTTEEIGQLARAVDDIHGQALRLAGEQAHLRLQVNDMFETLARRSKTLVDQQLGLIEALEYEEKDPKRLESLFRLDHLAARMRRNGDNLLVLSGMRSRRGPSAPVALSDVLRAAISEVENYQRVKLGSTPEGALSGSTATDVVHLLAELLDNALRASPPDTMVSFSFAQAIDGGLLLEISDRGIGIPRDELAAINSRLSTGAEITPETARHMGLFVVSRLAERYGITVRLRPTVETKTNPGVTVSVHLPQQLMVAPLAIGMTGPQQRVDTGAQPAVVRGELESAPAPQQPAPTVEQRDPTGPMTVTMSIPGKITTSSGLPQRRPGSHQVPALGVQPDQAPPEPPAPTPRPAAPERSADAPVLPQRTPAPDAEERAKRIGGAFALPQRRPVAPQADAPQAETQTAAPSAEAQRPVTPQTVAPQPDETPAADAPPVLPQRQPGRSGVSALLNPSPAAPRPSIPAPAPTPTPAPAPAPATASAAPAAGSAPAPAAVPAAEPASTSRPIANPENPLGRHRSGRDPEKTASFFRPRVANPSGPVPPVAAPTADPEPAESPIPDDTPIFADMVSMWLTDPTEQSAPAPTTWTSPADEGWSAAQRASEEPVRSRTDKGLPQRLPGHRLVPGSVGSDHTGDGRQTRDAASIRTRLSRHQQGVRDGRSTVAPGHSAPPSQGAASGNTEGDR</sequence>
<keyword evidence="4" id="KW-0808">Transferase</keyword>
<dbReference type="PANTHER" id="PTHR44936:SF9">
    <property type="entry name" value="SENSOR PROTEIN CREC"/>
    <property type="match status" value="1"/>
</dbReference>
<feature type="compositionally biased region" description="Polar residues" evidence="7">
    <location>
        <begin position="663"/>
        <end position="679"/>
    </location>
</feature>
<evidence type="ECO:0000256" key="3">
    <source>
        <dbReference type="ARBA" id="ARBA00022553"/>
    </source>
</evidence>
<feature type="compositionally biased region" description="Low complexity" evidence="7">
    <location>
        <begin position="835"/>
        <end position="862"/>
    </location>
</feature>
<keyword evidence="6" id="KW-0902">Two-component regulatory system</keyword>
<dbReference type="InterPro" id="IPR003594">
    <property type="entry name" value="HATPase_dom"/>
</dbReference>
<feature type="compositionally biased region" description="Polar residues" evidence="7">
    <location>
        <begin position="934"/>
        <end position="947"/>
    </location>
</feature>
<protein>
    <recommendedName>
        <fullName evidence="2">histidine kinase</fullName>
        <ecNumber evidence="2">2.7.13.3</ecNumber>
    </recommendedName>
</protein>
<dbReference type="PROSITE" id="PS50109">
    <property type="entry name" value="HIS_KIN"/>
    <property type="match status" value="1"/>
</dbReference>
<evidence type="ECO:0000256" key="1">
    <source>
        <dbReference type="ARBA" id="ARBA00000085"/>
    </source>
</evidence>
<dbReference type="Pfam" id="PF02518">
    <property type="entry name" value="HATPase_c"/>
    <property type="match status" value="1"/>
</dbReference>
<dbReference type="Gene3D" id="3.30.565.10">
    <property type="entry name" value="Histidine kinase-like ATPase, C-terminal domain"/>
    <property type="match status" value="1"/>
</dbReference>
<feature type="transmembrane region" description="Helical" evidence="8">
    <location>
        <begin position="299"/>
        <end position="321"/>
    </location>
</feature>
<dbReference type="InterPro" id="IPR050980">
    <property type="entry name" value="2C_sensor_his_kinase"/>
</dbReference>
<name>A0A9X4RFA3_9ACTN</name>
<keyword evidence="8" id="KW-0472">Membrane</keyword>
<dbReference type="GO" id="GO:0000160">
    <property type="term" value="P:phosphorelay signal transduction system"/>
    <property type="evidence" value="ECO:0007669"/>
    <property type="project" value="UniProtKB-KW"/>
</dbReference>
<evidence type="ECO:0000313" key="11">
    <source>
        <dbReference type="Proteomes" id="UP001152755"/>
    </source>
</evidence>
<keyword evidence="10" id="KW-0067">ATP-binding</keyword>
<comment type="caution">
    <text evidence="10">The sequence shown here is derived from an EMBL/GenBank/DDBJ whole genome shotgun (WGS) entry which is preliminary data.</text>
</comment>
<dbReference type="SMART" id="SM00387">
    <property type="entry name" value="HATPase_c"/>
    <property type="match status" value="1"/>
</dbReference>
<keyword evidence="8" id="KW-0812">Transmembrane</keyword>
<dbReference type="Gene3D" id="6.10.340.10">
    <property type="match status" value="1"/>
</dbReference>
<dbReference type="CDD" id="cd06225">
    <property type="entry name" value="HAMP"/>
    <property type="match status" value="1"/>
</dbReference>
<evidence type="ECO:0000256" key="4">
    <source>
        <dbReference type="ARBA" id="ARBA00022679"/>
    </source>
</evidence>
<feature type="compositionally biased region" description="Low complexity" evidence="7">
    <location>
        <begin position="904"/>
        <end position="915"/>
    </location>
</feature>
<dbReference type="SUPFAM" id="SSF55874">
    <property type="entry name" value="ATPase domain of HSP90 chaperone/DNA topoisomerase II/histidine kinase"/>
    <property type="match status" value="1"/>
</dbReference>
<organism evidence="10 11">
    <name type="scientific">Speluncibacter jeojiensis</name>
    <dbReference type="NCBI Taxonomy" id="2710754"/>
    <lineage>
        <taxon>Bacteria</taxon>
        <taxon>Bacillati</taxon>
        <taxon>Actinomycetota</taxon>
        <taxon>Actinomycetes</taxon>
        <taxon>Mycobacteriales</taxon>
        <taxon>Speluncibacteraceae</taxon>
        <taxon>Speluncibacter</taxon>
    </lineage>
</organism>
<accession>A0A9X4RFA3</accession>
<dbReference type="EMBL" id="JANRHA010000011">
    <property type="protein sequence ID" value="MDG3016072.1"/>
    <property type="molecule type" value="Genomic_DNA"/>
</dbReference>
<comment type="catalytic activity">
    <reaction evidence="1">
        <text>ATP + protein L-histidine = ADP + protein N-phospho-L-histidine.</text>
        <dbReference type="EC" id="2.7.13.3"/>
    </reaction>
</comment>
<dbReference type="InterPro" id="IPR005467">
    <property type="entry name" value="His_kinase_dom"/>
</dbReference>
<dbReference type="EC" id="2.7.13.3" evidence="2"/>
<dbReference type="PANTHER" id="PTHR44936">
    <property type="entry name" value="SENSOR PROTEIN CREC"/>
    <property type="match status" value="1"/>
</dbReference>
<keyword evidence="3" id="KW-0597">Phosphoprotein</keyword>
<evidence type="ECO:0000256" key="7">
    <source>
        <dbReference type="SAM" id="MobiDB-lite"/>
    </source>
</evidence>
<dbReference type="GO" id="GO:0004673">
    <property type="term" value="F:protein histidine kinase activity"/>
    <property type="evidence" value="ECO:0007669"/>
    <property type="project" value="UniProtKB-EC"/>
</dbReference>
<keyword evidence="10" id="KW-0547">Nucleotide-binding</keyword>
<reference evidence="10" key="1">
    <citation type="submission" date="2022-08" db="EMBL/GenBank/DDBJ databases">
        <title>Genome analysis of Corynebacteriales strain.</title>
        <authorList>
            <person name="Lee S.D."/>
        </authorList>
    </citation>
    <scope>NUCLEOTIDE SEQUENCE</scope>
    <source>
        <strain evidence="10">D3-21</strain>
    </source>
</reference>
<evidence type="ECO:0000256" key="5">
    <source>
        <dbReference type="ARBA" id="ARBA00022777"/>
    </source>
</evidence>
<keyword evidence="11" id="KW-1185">Reference proteome</keyword>
<dbReference type="AlphaFoldDB" id="A0A9X4RFA3"/>
<keyword evidence="5" id="KW-0418">Kinase</keyword>
<dbReference type="InterPro" id="IPR036890">
    <property type="entry name" value="HATPase_C_sf"/>
</dbReference>
<keyword evidence="8" id="KW-1133">Transmembrane helix</keyword>
<feature type="compositionally biased region" description="Polar residues" evidence="7">
    <location>
        <begin position="1028"/>
        <end position="1042"/>
    </location>
</feature>